<dbReference type="Pfam" id="PF01590">
    <property type="entry name" value="GAF"/>
    <property type="match status" value="1"/>
</dbReference>
<reference evidence="14" key="1">
    <citation type="submission" date="2018-03" db="EMBL/GenBank/DDBJ databases">
        <title>Gramella fulva sp. nov., isolated from a dry surface of tidal flat.</title>
        <authorList>
            <person name="Hwang S.H."/>
            <person name="Hwang W.M."/>
            <person name="Kang K."/>
            <person name="Ahn T.-Y."/>
        </authorList>
    </citation>
    <scope>NUCLEOTIDE SEQUENCE [LARGE SCALE GENOMIC DNA]</scope>
    <source>
        <strain evidence="14">SH35</strain>
    </source>
</reference>
<evidence type="ECO:0000256" key="6">
    <source>
        <dbReference type="ARBA" id="ARBA00022606"/>
    </source>
</evidence>
<dbReference type="PRINTS" id="PR01033">
    <property type="entry name" value="PHYTOCHROME"/>
</dbReference>
<keyword evidence="4" id="KW-0600">Photoreceptor protein</keyword>
<name>A0A2R3Z9J9_9FLAO</name>
<dbReference type="GO" id="GO:0000156">
    <property type="term" value="F:phosphorelay response regulator activity"/>
    <property type="evidence" value="ECO:0007669"/>
    <property type="project" value="TreeGrafter"/>
</dbReference>
<dbReference type="EMBL" id="CP028136">
    <property type="protein sequence ID" value="AVR46864.1"/>
    <property type="molecule type" value="Genomic_DNA"/>
</dbReference>
<dbReference type="InterPro" id="IPR003018">
    <property type="entry name" value="GAF"/>
</dbReference>
<dbReference type="PROSITE" id="PS50109">
    <property type="entry name" value="HIS_KIN"/>
    <property type="match status" value="1"/>
</dbReference>
<keyword evidence="5" id="KW-0597">Phosphoprotein</keyword>
<evidence type="ECO:0000313" key="14">
    <source>
        <dbReference type="Proteomes" id="UP000241507"/>
    </source>
</evidence>
<keyword evidence="14" id="KW-1185">Reference proteome</keyword>
<keyword evidence="7" id="KW-0808">Transferase</keyword>
<dbReference type="GO" id="GO:0030295">
    <property type="term" value="F:protein kinase activator activity"/>
    <property type="evidence" value="ECO:0007669"/>
    <property type="project" value="TreeGrafter"/>
</dbReference>
<dbReference type="Pfam" id="PF00360">
    <property type="entry name" value="PHY"/>
    <property type="match status" value="1"/>
</dbReference>
<evidence type="ECO:0000256" key="7">
    <source>
        <dbReference type="ARBA" id="ARBA00022679"/>
    </source>
</evidence>
<evidence type="ECO:0000256" key="5">
    <source>
        <dbReference type="ARBA" id="ARBA00022553"/>
    </source>
</evidence>
<dbReference type="InterPro" id="IPR043150">
    <property type="entry name" value="Phytochrome_PHY_sf"/>
</dbReference>
<comment type="catalytic activity">
    <reaction evidence="1">
        <text>ATP + protein L-histidine = ADP + protein N-phospho-L-histidine.</text>
        <dbReference type="EC" id="2.7.13.3"/>
    </reaction>
</comment>
<dbReference type="RefSeq" id="WP_107013635.1">
    <property type="nucleotide sequence ID" value="NZ_CP028136.1"/>
</dbReference>
<dbReference type="InterPro" id="IPR013654">
    <property type="entry name" value="PAS_2"/>
</dbReference>
<dbReference type="InterPro" id="IPR036097">
    <property type="entry name" value="HisK_dim/P_sf"/>
</dbReference>
<dbReference type="Gene3D" id="3.30.565.10">
    <property type="entry name" value="Histidine kinase-like ATPase, C-terminal domain"/>
    <property type="match status" value="1"/>
</dbReference>
<dbReference type="InterPro" id="IPR035965">
    <property type="entry name" value="PAS-like_dom_sf"/>
</dbReference>
<dbReference type="Gene3D" id="3.30.450.270">
    <property type="match status" value="1"/>
</dbReference>
<dbReference type="SMART" id="SM00388">
    <property type="entry name" value="HisKA"/>
    <property type="match status" value="1"/>
</dbReference>
<dbReference type="InterPro" id="IPR005467">
    <property type="entry name" value="His_kinase_dom"/>
</dbReference>
<dbReference type="SUPFAM" id="SSF55785">
    <property type="entry name" value="PYP-like sensor domain (PAS domain)"/>
    <property type="match status" value="1"/>
</dbReference>
<feature type="domain" description="Histidine kinase" evidence="12">
    <location>
        <begin position="527"/>
        <end position="737"/>
    </location>
</feature>
<dbReference type="SMART" id="SM00387">
    <property type="entry name" value="HATPase_c"/>
    <property type="match status" value="1"/>
</dbReference>
<dbReference type="InterPro" id="IPR013515">
    <property type="entry name" value="Phytochrome_cen-reg"/>
</dbReference>
<dbReference type="Gene3D" id="1.10.287.130">
    <property type="match status" value="1"/>
</dbReference>
<dbReference type="InterPro" id="IPR001294">
    <property type="entry name" value="Phytochrome"/>
</dbReference>
<dbReference type="PANTHER" id="PTHR42878:SF15">
    <property type="entry name" value="BACTERIOPHYTOCHROME"/>
    <property type="match status" value="1"/>
</dbReference>
<feature type="domain" description="Phytochrome chromophore attachment site" evidence="11">
    <location>
        <begin position="143"/>
        <end position="301"/>
    </location>
</feature>
<accession>A0A2R3Z9J9</accession>
<evidence type="ECO:0000256" key="10">
    <source>
        <dbReference type="ARBA" id="ARBA00023170"/>
    </source>
</evidence>
<dbReference type="InterPro" id="IPR036890">
    <property type="entry name" value="HATPase_C_sf"/>
</dbReference>
<protein>
    <recommendedName>
        <fullName evidence="3">histidine kinase</fullName>
        <ecNumber evidence="3">2.7.13.3</ecNumber>
    </recommendedName>
</protein>
<dbReference type="OrthoDB" id="9766459at2"/>
<dbReference type="Gene3D" id="3.30.450.40">
    <property type="match status" value="1"/>
</dbReference>
<evidence type="ECO:0000256" key="4">
    <source>
        <dbReference type="ARBA" id="ARBA00022543"/>
    </source>
</evidence>
<dbReference type="GO" id="GO:0000155">
    <property type="term" value="F:phosphorelay sensor kinase activity"/>
    <property type="evidence" value="ECO:0007669"/>
    <property type="project" value="InterPro"/>
</dbReference>
<evidence type="ECO:0000259" key="11">
    <source>
        <dbReference type="PROSITE" id="PS50046"/>
    </source>
</evidence>
<evidence type="ECO:0000256" key="9">
    <source>
        <dbReference type="ARBA" id="ARBA00022991"/>
    </source>
</evidence>
<dbReference type="SUPFAM" id="SSF55781">
    <property type="entry name" value="GAF domain-like"/>
    <property type="match status" value="2"/>
</dbReference>
<dbReference type="InterPro" id="IPR016132">
    <property type="entry name" value="Phyto_chromo_attachment"/>
</dbReference>
<evidence type="ECO:0000256" key="8">
    <source>
        <dbReference type="ARBA" id="ARBA00022777"/>
    </source>
</evidence>
<keyword evidence="9" id="KW-0157">Chromophore</keyword>
<evidence type="ECO:0000256" key="2">
    <source>
        <dbReference type="ARBA" id="ARBA00006402"/>
    </source>
</evidence>
<dbReference type="Pfam" id="PF02518">
    <property type="entry name" value="HATPase_c"/>
    <property type="match status" value="1"/>
</dbReference>
<dbReference type="GO" id="GO:0009584">
    <property type="term" value="P:detection of visible light"/>
    <property type="evidence" value="ECO:0007669"/>
    <property type="project" value="InterPro"/>
</dbReference>
<dbReference type="InterPro" id="IPR029016">
    <property type="entry name" value="GAF-like_dom_sf"/>
</dbReference>
<dbReference type="InterPro" id="IPR003661">
    <property type="entry name" value="HisK_dim/P_dom"/>
</dbReference>
<dbReference type="GO" id="GO:0007234">
    <property type="term" value="P:osmosensory signaling via phosphorelay pathway"/>
    <property type="evidence" value="ECO:0007669"/>
    <property type="project" value="TreeGrafter"/>
</dbReference>
<dbReference type="Pfam" id="PF08446">
    <property type="entry name" value="PAS_2"/>
    <property type="match status" value="1"/>
</dbReference>
<evidence type="ECO:0000259" key="12">
    <source>
        <dbReference type="PROSITE" id="PS50109"/>
    </source>
</evidence>
<gene>
    <name evidence="13" type="ORF">C7S20_17240</name>
</gene>
<keyword evidence="6" id="KW-0716">Sensory transduction</keyword>
<sequence>MSQREYYPQKVDISNCEKEPIHIIGKSQAHGVIVVCDKRNLDITQIGENAEVFFGISYQELLGKNLKHLLGEVISGEIANTSQKEESQVVKEISINNRNFVIIPHISGESIILDFELKETGYDPYEYQRQLSHILKKLGAAQGPAELCNEAALITRKIFGYDRVMIYKFDEEWNGEVVAEEKEDELESWLGLHYPASDIPKQSRELFLKHRVRIIADVNSSPVPIQPEISPINLQPIDLSKSELRAVSPIHIEYLQNMKVGASLTAALISNGKLWGLLACHHYSAKIISFYHRQTCEFLTQIFSNELSLKETRRYIQKLDEWGKVRTELVEQMKDEDKIKNGLLKQKTIFTDLLECDGGALILNGKIRLLGKTPTKKQVKKLTADFLSKSKEALFFTRNLSKFYEPAKTFISTASGILAVKLGNNDHDFLMWFRPEVVQNISWGGNPDKKASFDEQKQRITPRKSFKKWTQQLTGISNSWQDYQISAARAIRESLSNIILQKQKQKIERLNEQLFKAHKELQLFSHGLSHDLKAPLRGIDGYAQILKEDYYDKLDGPGQQAISTILNSVAEMNALIDDILSFSGVSAVKLKKSEFSVNELLQDILKSFNLKVNYPHSEIIVQTDMPQMMADKRMLVQVWSNILMNALKYSERAEKPKIEIGSKALHDKTVYFVIDNGIGFDPEKKEEIFQLFTRFAEKPFKGTGIGLAIAKKIIEKHGGDIWAESQPGKGAAFYFYL</sequence>
<dbReference type="GO" id="GO:0006355">
    <property type="term" value="P:regulation of DNA-templated transcription"/>
    <property type="evidence" value="ECO:0007669"/>
    <property type="project" value="InterPro"/>
</dbReference>
<dbReference type="SUPFAM" id="SSF55874">
    <property type="entry name" value="ATPase domain of HSP90 chaperone/DNA topoisomerase II/histidine kinase"/>
    <property type="match status" value="1"/>
</dbReference>
<proteinExistence type="inferred from homology"/>
<evidence type="ECO:0000313" key="13">
    <source>
        <dbReference type="EMBL" id="AVR46864.1"/>
    </source>
</evidence>
<dbReference type="InterPro" id="IPR050351">
    <property type="entry name" value="BphY/WalK/GraS-like"/>
</dbReference>
<keyword evidence="8 13" id="KW-0418">Kinase</keyword>
<keyword evidence="10" id="KW-0675">Receptor</keyword>
<dbReference type="KEGG" id="grs:C7S20_17240"/>
<organism evidence="13 14">
    <name type="scientific">Christiangramia fulva</name>
    <dbReference type="NCBI Taxonomy" id="2126553"/>
    <lineage>
        <taxon>Bacteria</taxon>
        <taxon>Pseudomonadati</taxon>
        <taxon>Bacteroidota</taxon>
        <taxon>Flavobacteriia</taxon>
        <taxon>Flavobacteriales</taxon>
        <taxon>Flavobacteriaceae</taxon>
        <taxon>Christiangramia</taxon>
    </lineage>
</organism>
<dbReference type="Gene3D" id="3.30.450.20">
    <property type="entry name" value="PAS domain"/>
    <property type="match status" value="1"/>
</dbReference>
<dbReference type="SUPFAM" id="SSF47384">
    <property type="entry name" value="Homodimeric domain of signal transducing histidine kinase"/>
    <property type="match status" value="1"/>
</dbReference>
<dbReference type="PANTHER" id="PTHR42878">
    <property type="entry name" value="TWO-COMPONENT HISTIDINE KINASE"/>
    <property type="match status" value="1"/>
</dbReference>
<dbReference type="CDD" id="cd00082">
    <property type="entry name" value="HisKA"/>
    <property type="match status" value="1"/>
</dbReference>
<dbReference type="GO" id="GO:0009881">
    <property type="term" value="F:photoreceptor activity"/>
    <property type="evidence" value="ECO:0007669"/>
    <property type="project" value="UniProtKB-KW"/>
</dbReference>
<dbReference type="Pfam" id="PF00512">
    <property type="entry name" value="HisKA"/>
    <property type="match status" value="1"/>
</dbReference>
<dbReference type="Proteomes" id="UP000241507">
    <property type="component" value="Chromosome"/>
</dbReference>
<evidence type="ECO:0000256" key="1">
    <source>
        <dbReference type="ARBA" id="ARBA00000085"/>
    </source>
</evidence>
<dbReference type="PROSITE" id="PS50046">
    <property type="entry name" value="PHYTOCHROME_2"/>
    <property type="match status" value="1"/>
</dbReference>
<dbReference type="AlphaFoldDB" id="A0A2R3Z9J9"/>
<dbReference type="FunFam" id="3.30.565.10:FF:000006">
    <property type="entry name" value="Sensor histidine kinase WalK"/>
    <property type="match status" value="1"/>
</dbReference>
<evidence type="ECO:0000256" key="3">
    <source>
        <dbReference type="ARBA" id="ARBA00012438"/>
    </source>
</evidence>
<dbReference type="EC" id="2.7.13.3" evidence="3"/>
<dbReference type="SMART" id="SM00065">
    <property type="entry name" value="GAF"/>
    <property type="match status" value="1"/>
</dbReference>
<comment type="similarity">
    <text evidence="2">In the N-terminal section; belongs to the phytochrome family.</text>
</comment>
<dbReference type="InterPro" id="IPR003594">
    <property type="entry name" value="HATPase_dom"/>
</dbReference>